<accession>A0ACC3BN76</accession>
<proteinExistence type="predicted"/>
<organism evidence="1 2">
    <name type="scientific">Pyropia yezoensis</name>
    <name type="common">Susabi-nori</name>
    <name type="synonym">Porphyra yezoensis</name>
    <dbReference type="NCBI Taxonomy" id="2788"/>
    <lineage>
        <taxon>Eukaryota</taxon>
        <taxon>Rhodophyta</taxon>
        <taxon>Bangiophyceae</taxon>
        <taxon>Bangiales</taxon>
        <taxon>Bangiaceae</taxon>
        <taxon>Pyropia</taxon>
    </lineage>
</organism>
<protein>
    <submittedName>
        <fullName evidence="1">Uncharacterized protein</fullName>
    </submittedName>
</protein>
<dbReference type="EMBL" id="CM020618">
    <property type="protein sequence ID" value="KAK1859425.1"/>
    <property type="molecule type" value="Genomic_DNA"/>
</dbReference>
<gene>
    <name evidence="1" type="ORF">I4F81_002021</name>
</gene>
<keyword evidence="2" id="KW-1185">Reference proteome</keyword>
<name>A0ACC3BN76_PYRYE</name>
<sequence>MDDSGGSADSAADERDNSVDGSSESGGELDSSDDPDKVAYNQPGKAGRAKAVAPAYIPSITCTTGDAVLRAAVVHAVLALGEYKATGESLLNGMRLGFDGVLDIDAREFVQLVEGAGGVFGNRDATVTVLGITYSPEARVRMGSVQYVNQRWLPDSIARWSLQPYSAYSVE</sequence>
<evidence type="ECO:0000313" key="1">
    <source>
        <dbReference type="EMBL" id="KAK1859425.1"/>
    </source>
</evidence>
<evidence type="ECO:0000313" key="2">
    <source>
        <dbReference type="Proteomes" id="UP000798662"/>
    </source>
</evidence>
<comment type="caution">
    <text evidence="1">The sequence shown here is derived from an EMBL/GenBank/DDBJ whole genome shotgun (WGS) entry which is preliminary data.</text>
</comment>
<dbReference type="Proteomes" id="UP000798662">
    <property type="component" value="Chromosome 1"/>
</dbReference>
<reference evidence="1" key="1">
    <citation type="submission" date="2019-11" db="EMBL/GenBank/DDBJ databases">
        <title>Nori genome reveals adaptations in red seaweeds to the harsh intertidal environment.</title>
        <authorList>
            <person name="Wang D."/>
            <person name="Mao Y."/>
        </authorList>
    </citation>
    <scope>NUCLEOTIDE SEQUENCE</scope>
    <source>
        <tissue evidence="1">Gametophyte</tissue>
    </source>
</reference>